<dbReference type="EMBL" id="BEZZ01074949">
    <property type="protein sequence ID" value="GCC42427.1"/>
    <property type="molecule type" value="Genomic_DNA"/>
</dbReference>
<keyword evidence="3" id="KW-0812">Transmembrane</keyword>
<evidence type="ECO:0000313" key="7">
    <source>
        <dbReference type="Proteomes" id="UP000287033"/>
    </source>
</evidence>
<keyword evidence="7" id="KW-1185">Reference proteome</keyword>
<dbReference type="OrthoDB" id="5417263at2759"/>
<feature type="region of interest" description="Disordered" evidence="2">
    <location>
        <begin position="1"/>
        <end position="45"/>
    </location>
</feature>
<dbReference type="InterPro" id="IPR058792">
    <property type="entry name" value="Beta-barrel_RND_2"/>
</dbReference>
<evidence type="ECO:0000256" key="1">
    <source>
        <dbReference type="ARBA" id="ARBA00004196"/>
    </source>
</evidence>
<dbReference type="PANTHER" id="PTHR30386">
    <property type="entry name" value="MEMBRANE FUSION SUBUNIT OF EMRAB-TOLC MULTIDRUG EFFLUX PUMP"/>
    <property type="match status" value="1"/>
</dbReference>
<evidence type="ECO:0008006" key="8">
    <source>
        <dbReference type="Google" id="ProtNLM"/>
    </source>
</evidence>
<dbReference type="SUPFAM" id="SSF111369">
    <property type="entry name" value="HlyD-like secretion proteins"/>
    <property type="match status" value="1"/>
</dbReference>
<proteinExistence type="predicted"/>
<evidence type="ECO:0000256" key="3">
    <source>
        <dbReference type="SAM" id="Phobius"/>
    </source>
</evidence>
<feature type="domain" description="CusB-like beta-barrel" evidence="5">
    <location>
        <begin position="291"/>
        <end position="333"/>
    </location>
</feature>
<feature type="transmembrane region" description="Helical" evidence="3">
    <location>
        <begin position="59"/>
        <end position="78"/>
    </location>
</feature>
<evidence type="ECO:0000256" key="2">
    <source>
        <dbReference type="SAM" id="MobiDB-lite"/>
    </source>
</evidence>
<dbReference type="PANTHER" id="PTHR30386:SF19">
    <property type="entry name" value="MULTIDRUG EXPORT PROTEIN EMRA-RELATED"/>
    <property type="match status" value="1"/>
</dbReference>
<evidence type="ECO:0000313" key="6">
    <source>
        <dbReference type="EMBL" id="GCC42427.1"/>
    </source>
</evidence>
<dbReference type="Gene3D" id="2.40.30.170">
    <property type="match status" value="1"/>
</dbReference>
<keyword evidence="3" id="KW-1133">Transmembrane helix</keyword>
<reference evidence="6 7" key="1">
    <citation type="journal article" date="2018" name="Nat. Ecol. Evol.">
        <title>Shark genomes provide insights into elasmobranch evolution and the origin of vertebrates.</title>
        <authorList>
            <person name="Hara Y"/>
            <person name="Yamaguchi K"/>
            <person name="Onimaru K"/>
            <person name="Kadota M"/>
            <person name="Koyanagi M"/>
            <person name="Keeley SD"/>
            <person name="Tatsumi K"/>
            <person name="Tanaka K"/>
            <person name="Motone F"/>
            <person name="Kageyama Y"/>
            <person name="Nozu R"/>
            <person name="Adachi N"/>
            <person name="Nishimura O"/>
            <person name="Nakagawa R"/>
            <person name="Tanegashima C"/>
            <person name="Kiyatake I"/>
            <person name="Matsumoto R"/>
            <person name="Murakumo K"/>
            <person name="Nishida K"/>
            <person name="Terakita A"/>
            <person name="Kuratani S"/>
            <person name="Sato K"/>
            <person name="Hyodo S Kuraku.S."/>
        </authorList>
    </citation>
    <scope>NUCLEOTIDE SEQUENCE [LARGE SCALE GENOMIC DNA]</scope>
</reference>
<evidence type="ECO:0000259" key="5">
    <source>
        <dbReference type="Pfam" id="PF25954"/>
    </source>
</evidence>
<organism evidence="6 7">
    <name type="scientific">Chiloscyllium punctatum</name>
    <name type="common">Brownbanded bambooshark</name>
    <name type="synonym">Hemiscyllium punctatum</name>
    <dbReference type="NCBI Taxonomy" id="137246"/>
    <lineage>
        <taxon>Eukaryota</taxon>
        <taxon>Metazoa</taxon>
        <taxon>Chordata</taxon>
        <taxon>Craniata</taxon>
        <taxon>Vertebrata</taxon>
        <taxon>Chondrichthyes</taxon>
        <taxon>Elasmobranchii</taxon>
        <taxon>Galeomorphii</taxon>
        <taxon>Galeoidea</taxon>
        <taxon>Orectolobiformes</taxon>
        <taxon>Hemiscylliidae</taxon>
        <taxon>Chiloscyllium</taxon>
    </lineage>
</organism>
<dbReference type="AlphaFoldDB" id="A0A401TIG6"/>
<dbReference type="InterPro" id="IPR050739">
    <property type="entry name" value="MFP"/>
</dbReference>
<dbReference type="InterPro" id="IPR058625">
    <property type="entry name" value="MdtA-like_BSH"/>
</dbReference>
<comment type="caution">
    <text evidence="6">The sequence shown here is derived from an EMBL/GenBank/DDBJ whole genome shotgun (WGS) entry which is preliminary data.</text>
</comment>
<comment type="subcellular location">
    <subcellularLocation>
        <location evidence="1">Cell envelope</location>
    </subcellularLocation>
</comment>
<dbReference type="Gene3D" id="2.40.50.100">
    <property type="match status" value="1"/>
</dbReference>
<feature type="domain" description="Multidrug resistance protein MdtA-like barrel-sandwich hybrid" evidence="4">
    <location>
        <begin position="95"/>
        <end position="285"/>
    </location>
</feature>
<dbReference type="Pfam" id="PF25954">
    <property type="entry name" value="Beta-barrel_RND_2"/>
    <property type="match status" value="1"/>
</dbReference>
<dbReference type="Pfam" id="PF25917">
    <property type="entry name" value="BSH_RND"/>
    <property type="match status" value="1"/>
</dbReference>
<protein>
    <recommendedName>
        <fullName evidence="8">Membrane fusion protein biotin-lipoyl like domain-containing protein</fullName>
    </recommendedName>
</protein>
<dbReference type="GO" id="GO:0055085">
    <property type="term" value="P:transmembrane transport"/>
    <property type="evidence" value="ECO:0007669"/>
    <property type="project" value="InterPro"/>
</dbReference>
<evidence type="ECO:0000259" key="4">
    <source>
        <dbReference type="Pfam" id="PF25917"/>
    </source>
</evidence>
<dbReference type="Proteomes" id="UP000287033">
    <property type="component" value="Unassembled WGS sequence"/>
</dbReference>
<gene>
    <name evidence="6" type="ORF">chiPu_0026230</name>
</gene>
<accession>A0A401TIG6</accession>
<dbReference type="OMA" id="AYAGWDW"/>
<keyword evidence="3" id="KW-0472">Membrane</keyword>
<name>A0A401TIG6_CHIPU</name>
<sequence length="407" mass="44425">MPSKAQPASPPEKSSAMAEPILKLAPEQKGNPGEPAPAGKASRAPHRRLMAGLRRYRRVLLLVVLPTVAVIAGGVFYLNGGRYVGTDDAYVGAQKVLITPEISGKIDKIVVKEGQHVKKGDELFEIDPVPFRLAVDQAKAALDQTRTTYDNLVDNIKINTRMLEFAQQSIELKKRDVDRKSTLAKQNFGSQLDLDNAANAQVTAESLAQYVKQQISKDKTQLLGDVELPIEKFPPYAQAKAKLDDAQRNLDHTVLRAPMDGVATQVDQIQLGRFVTAGAPVFSVIDVDHPWVDANPKESDFTYVAVGQPVTLDVDAFPNHEFKGKIGSLSPGTGAQFAILPPQNATGNFVKVVQRVPVRIYFDENDPFVKKLKAGMSVYATIDTNHRRTLAGLLGLRSAAAHPDHED</sequence>